<dbReference type="InterPro" id="IPR016036">
    <property type="entry name" value="Malonyl_transacylase_ACP-bd"/>
</dbReference>
<organism evidence="3 4">
    <name type="scientific">Streptomyces chumphonensis</name>
    <dbReference type="NCBI Taxonomy" id="1214925"/>
    <lineage>
        <taxon>Bacteria</taxon>
        <taxon>Bacillati</taxon>
        <taxon>Actinomycetota</taxon>
        <taxon>Actinomycetes</taxon>
        <taxon>Kitasatosporales</taxon>
        <taxon>Streptomycetaceae</taxon>
        <taxon>Streptomyces</taxon>
    </lineage>
</organism>
<keyword evidence="1" id="KW-0808">Transferase</keyword>
<sequence>GVEPSVVVGHSQGEIAAACVAGGLSLEDGARVVALRSRLVLERLAGHGGMMSVSLPVERAEQLLAEYAGRVSAAAVNSPGSVVVAGDPDALDELQAVCEADGVRARRVAVDYASHTAHVEAIEAELLEALAPVKPQSGTVPFYSSATGGFIDTATMDAGYWYRNLRGRVGFEPAVRALLDHGAGCFLEMSPHPVLTMAVE</sequence>
<comment type="caution">
    <text evidence="3">The sequence shown here is derived from an EMBL/GenBank/DDBJ whole genome shotgun (WGS) entry which is preliminary data.</text>
</comment>
<reference evidence="3" key="1">
    <citation type="submission" date="2020-09" db="EMBL/GenBank/DDBJ databases">
        <title>Secondary metabolite and genome analysis of marine Streptomyces chumphonensis KK1-2T.</title>
        <authorList>
            <person name="Phongsopitanun W."/>
            <person name="Kanchanasin P."/>
            <person name="Pittayakhajonwut P."/>
            <person name="Suwanborirux K."/>
            <person name="Tanasupawat S."/>
        </authorList>
    </citation>
    <scope>NUCLEOTIDE SEQUENCE</scope>
    <source>
        <strain evidence="3">KK1-2</strain>
    </source>
</reference>
<dbReference type="Proteomes" id="UP000632289">
    <property type="component" value="Unassembled WGS sequence"/>
</dbReference>
<keyword evidence="4" id="KW-1185">Reference proteome</keyword>
<dbReference type="EMBL" id="JACXYU010000043">
    <property type="protein sequence ID" value="MBD3934990.1"/>
    <property type="molecule type" value="Genomic_DNA"/>
</dbReference>
<dbReference type="Pfam" id="PF00698">
    <property type="entry name" value="Acyl_transf_1"/>
    <property type="match status" value="1"/>
</dbReference>
<name>A0A927F3Q8_9ACTN</name>
<dbReference type="GO" id="GO:0016746">
    <property type="term" value="F:acyltransferase activity"/>
    <property type="evidence" value="ECO:0007669"/>
    <property type="project" value="UniProtKB-KW"/>
</dbReference>
<evidence type="ECO:0000259" key="2">
    <source>
        <dbReference type="SMART" id="SM00827"/>
    </source>
</evidence>
<evidence type="ECO:0000313" key="4">
    <source>
        <dbReference type="Proteomes" id="UP000632289"/>
    </source>
</evidence>
<feature type="non-terminal residue" evidence="3">
    <location>
        <position position="200"/>
    </location>
</feature>
<dbReference type="PANTHER" id="PTHR45681">
    <property type="entry name" value="POLYKETIDE SYNTHASE 44-RELATED"/>
    <property type="match status" value="1"/>
</dbReference>
<dbReference type="SUPFAM" id="SSF52151">
    <property type="entry name" value="FabD/lysophospholipase-like"/>
    <property type="match status" value="1"/>
</dbReference>
<protein>
    <submittedName>
        <fullName evidence="3">Acyltransferase domain-containing protein</fullName>
    </submittedName>
</protein>
<dbReference type="InterPro" id="IPR001227">
    <property type="entry name" value="Ac_transferase_dom_sf"/>
</dbReference>
<dbReference type="InterPro" id="IPR014043">
    <property type="entry name" value="Acyl_transferase_dom"/>
</dbReference>
<accession>A0A927F3Q8</accession>
<feature type="domain" description="Malonyl-CoA:ACP transacylase (MAT)" evidence="2">
    <location>
        <begin position="1"/>
        <end position="199"/>
    </location>
</feature>
<dbReference type="SUPFAM" id="SSF55048">
    <property type="entry name" value="Probable ACP-binding domain of malonyl-CoA ACP transacylase"/>
    <property type="match status" value="1"/>
</dbReference>
<dbReference type="InterPro" id="IPR050444">
    <property type="entry name" value="Polyketide_Synthase"/>
</dbReference>
<dbReference type="SMART" id="SM00827">
    <property type="entry name" value="PKS_AT"/>
    <property type="match status" value="1"/>
</dbReference>
<feature type="non-terminal residue" evidence="3">
    <location>
        <position position="1"/>
    </location>
</feature>
<dbReference type="PANTHER" id="PTHR45681:SF6">
    <property type="entry name" value="POLYKETIDE SYNTHASE 37"/>
    <property type="match status" value="1"/>
</dbReference>
<evidence type="ECO:0000313" key="3">
    <source>
        <dbReference type="EMBL" id="MBD3934990.1"/>
    </source>
</evidence>
<gene>
    <name evidence="3" type="ORF">IF129_25965</name>
</gene>
<proteinExistence type="predicted"/>
<dbReference type="Gene3D" id="3.40.366.10">
    <property type="entry name" value="Malonyl-Coenzyme A Acyl Carrier Protein, domain 2"/>
    <property type="match status" value="1"/>
</dbReference>
<evidence type="ECO:0000256" key="1">
    <source>
        <dbReference type="ARBA" id="ARBA00022679"/>
    </source>
</evidence>
<keyword evidence="3" id="KW-0012">Acyltransferase</keyword>
<dbReference type="AlphaFoldDB" id="A0A927F3Q8"/>
<dbReference type="InterPro" id="IPR016035">
    <property type="entry name" value="Acyl_Trfase/lysoPLipase"/>
</dbReference>